<keyword evidence="2" id="KW-0378">Hydrolase</keyword>
<evidence type="ECO:0000313" key="2">
    <source>
        <dbReference type="EMBL" id="MBD8050948.1"/>
    </source>
</evidence>
<dbReference type="PANTHER" id="PTHR43798">
    <property type="entry name" value="MONOACYLGLYCEROL LIPASE"/>
    <property type="match status" value="1"/>
</dbReference>
<dbReference type="InterPro" id="IPR029058">
    <property type="entry name" value="AB_hydrolase_fold"/>
</dbReference>
<dbReference type="AlphaFoldDB" id="A0A927ILQ2"/>
<organism evidence="2 3">
    <name type="scientific">Limnohabitans radicicola</name>
    <dbReference type="NCBI Taxonomy" id="2771427"/>
    <lineage>
        <taxon>Bacteria</taxon>
        <taxon>Pseudomonadati</taxon>
        <taxon>Pseudomonadota</taxon>
        <taxon>Betaproteobacteria</taxon>
        <taxon>Burkholderiales</taxon>
        <taxon>Comamonadaceae</taxon>
        <taxon>Limnohabitans</taxon>
    </lineage>
</organism>
<protein>
    <submittedName>
        <fullName evidence="2">Alpha/beta hydrolase</fullName>
    </submittedName>
</protein>
<dbReference type="GO" id="GO:0016020">
    <property type="term" value="C:membrane"/>
    <property type="evidence" value="ECO:0007669"/>
    <property type="project" value="TreeGrafter"/>
</dbReference>
<dbReference type="Pfam" id="PF00561">
    <property type="entry name" value="Abhydrolase_1"/>
    <property type="match status" value="1"/>
</dbReference>
<dbReference type="SUPFAM" id="SSF53474">
    <property type="entry name" value="alpha/beta-Hydrolases"/>
    <property type="match status" value="1"/>
</dbReference>
<comment type="caution">
    <text evidence="2">The sequence shown here is derived from an EMBL/GenBank/DDBJ whole genome shotgun (WGS) entry which is preliminary data.</text>
</comment>
<evidence type="ECO:0000313" key="3">
    <source>
        <dbReference type="Proteomes" id="UP000647424"/>
    </source>
</evidence>
<evidence type="ECO:0000259" key="1">
    <source>
        <dbReference type="Pfam" id="PF00561"/>
    </source>
</evidence>
<proteinExistence type="predicted"/>
<dbReference type="InterPro" id="IPR050266">
    <property type="entry name" value="AB_hydrolase_sf"/>
</dbReference>
<sequence length="300" mass="32272">MLQPCLDHVNCPHPEGQHRMAYWSWGDPLAANVVVCVHGLTRQGRDFDRLARALVQRSTEPLRVVCPDVAGRGQSDWLPVGALYQVPQYASDMLALLGQLHTAAPISQLDWVGTSMGGLIGMVVSGQPGLPLPAAVRRLVLNDVGPAISWAAVQKMQQYAGRYGRYADLAEAAAAMRALSVGFGPVPDDVWLDMSSHMVRDLPEGGVTLHYDPAIGEPVRALTAEAAQAGEALLWSVYDQIQAQVLLIRGQDSDLLLPSTALAMTGRGPRARLVEWAGIGHAPTLTAPEQIEVLADFLLK</sequence>
<dbReference type="PANTHER" id="PTHR43798:SF33">
    <property type="entry name" value="HYDROLASE, PUTATIVE (AFU_ORTHOLOGUE AFUA_2G14860)-RELATED"/>
    <property type="match status" value="1"/>
</dbReference>
<dbReference type="Proteomes" id="UP000647424">
    <property type="component" value="Unassembled WGS sequence"/>
</dbReference>
<name>A0A927ILQ2_9BURK</name>
<accession>A0A927ILQ2</accession>
<keyword evidence="3" id="KW-1185">Reference proteome</keyword>
<dbReference type="Gene3D" id="3.40.50.1820">
    <property type="entry name" value="alpha/beta hydrolase"/>
    <property type="match status" value="1"/>
</dbReference>
<gene>
    <name evidence="2" type="ORF">IC609_10355</name>
</gene>
<dbReference type="RefSeq" id="WP_191819418.1">
    <property type="nucleotide sequence ID" value="NZ_JACYFT010000002.1"/>
</dbReference>
<feature type="domain" description="AB hydrolase-1" evidence="1">
    <location>
        <begin position="32"/>
        <end position="282"/>
    </location>
</feature>
<dbReference type="GO" id="GO:0016787">
    <property type="term" value="F:hydrolase activity"/>
    <property type="evidence" value="ECO:0007669"/>
    <property type="project" value="UniProtKB-KW"/>
</dbReference>
<dbReference type="EMBL" id="JACYFT010000002">
    <property type="protein sequence ID" value="MBD8050948.1"/>
    <property type="molecule type" value="Genomic_DNA"/>
</dbReference>
<dbReference type="InterPro" id="IPR000073">
    <property type="entry name" value="AB_hydrolase_1"/>
</dbReference>
<reference evidence="2" key="1">
    <citation type="submission" date="2020-09" db="EMBL/GenBank/DDBJ databases">
        <title>Genome seq and assembly of Limnohabitants sp.</title>
        <authorList>
            <person name="Chhetri G."/>
        </authorList>
    </citation>
    <scope>NUCLEOTIDE SEQUENCE</scope>
    <source>
        <strain evidence="2">JUR4</strain>
    </source>
</reference>